<evidence type="ECO:0000313" key="3">
    <source>
        <dbReference type="EMBL" id="SDH30196.1"/>
    </source>
</evidence>
<dbReference type="Pfam" id="PF03703">
    <property type="entry name" value="bPH_2"/>
    <property type="match status" value="1"/>
</dbReference>
<evidence type="ECO:0000313" key="4">
    <source>
        <dbReference type="Proteomes" id="UP000199705"/>
    </source>
</evidence>
<dbReference type="Proteomes" id="UP000199705">
    <property type="component" value="Unassembled WGS sequence"/>
</dbReference>
<accession>A0A1G8BAG2</accession>
<organism evidence="3 4">
    <name type="scientific">Mucilaginibacter gossypii</name>
    <dbReference type="NCBI Taxonomy" id="551996"/>
    <lineage>
        <taxon>Bacteria</taxon>
        <taxon>Pseudomonadati</taxon>
        <taxon>Bacteroidota</taxon>
        <taxon>Sphingobacteriia</taxon>
        <taxon>Sphingobacteriales</taxon>
        <taxon>Sphingobacteriaceae</taxon>
        <taxon>Mucilaginibacter</taxon>
    </lineage>
</organism>
<name>A0A1G8BAG2_9SPHI</name>
<reference evidence="4" key="1">
    <citation type="submission" date="2016-10" db="EMBL/GenBank/DDBJ databases">
        <authorList>
            <person name="Varghese N."/>
            <person name="Submissions S."/>
        </authorList>
    </citation>
    <scope>NUCLEOTIDE SEQUENCE [LARGE SCALE GENOMIC DNA]</scope>
    <source>
        <strain evidence="4">Gh-67</strain>
    </source>
</reference>
<feature type="domain" description="YdbS-like PH" evidence="2">
    <location>
        <begin position="60"/>
        <end position="129"/>
    </location>
</feature>
<keyword evidence="1" id="KW-1133">Transmembrane helix</keyword>
<dbReference type="PANTHER" id="PTHR34473">
    <property type="entry name" value="UPF0699 TRANSMEMBRANE PROTEIN YDBS"/>
    <property type="match status" value="1"/>
</dbReference>
<protein>
    <submittedName>
        <fullName evidence="3">PH domain-containing protein</fullName>
    </submittedName>
</protein>
<feature type="transmembrane region" description="Helical" evidence="1">
    <location>
        <begin position="40"/>
        <end position="58"/>
    </location>
</feature>
<dbReference type="RefSeq" id="WP_091169598.1">
    <property type="nucleotide sequence ID" value="NZ_FNCG01000008.1"/>
</dbReference>
<keyword evidence="4" id="KW-1185">Reference proteome</keyword>
<dbReference type="AlphaFoldDB" id="A0A1G8BAG2"/>
<dbReference type="STRING" id="551996.SAMN05192573_108191"/>
<dbReference type="PANTHER" id="PTHR34473:SF2">
    <property type="entry name" value="UPF0699 TRANSMEMBRANE PROTEIN YDBT"/>
    <property type="match status" value="1"/>
</dbReference>
<evidence type="ECO:0000259" key="2">
    <source>
        <dbReference type="Pfam" id="PF03703"/>
    </source>
</evidence>
<proteinExistence type="predicted"/>
<sequence length="152" mass="17974">MTHSDDIVIRPAFIFAFLKALPLTLLALTFLLLAWWLSPYFILFSLVVCIAAWYRLLYIRSYQYLITAEYIRFTRGIFFKRVDQLEMFRIKDYIITQSFILQILKLMDLTLKSTDPENSVIQLPGIPESTITDTIRDRVQQARHNNSIYELN</sequence>
<keyword evidence="1" id="KW-0472">Membrane</keyword>
<gene>
    <name evidence="3" type="ORF">SAMN05192573_108191</name>
</gene>
<keyword evidence="1" id="KW-0812">Transmembrane</keyword>
<dbReference type="EMBL" id="FNCG01000008">
    <property type="protein sequence ID" value="SDH30196.1"/>
    <property type="molecule type" value="Genomic_DNA"/>
</dbReference>
<feature type="transmembrane region" description="Helical" evidence="1">
    <location>
        <begin position="12"/>
        <end position="34"/>
    </location>
</feature>
<evidence type="ECO:0000256" key="1">
    <source>
        <dbReference type="SAM" id="Phobius"/>
    </source>
</evidence>
<dbReference type="InterPro" id="IPR005182">
    <property type="entry name" value="YdbS-like_PH"/>
</dbReference>